<dbReference type="HOGENOM" id="CLU_000199_0_0_1"/>
<dbReference type="SUPFAM" id="SSF56496">
    <property type="entry name" value="Fibrinogen C-terminal domain-like"/>
    <property type="match status" value="1"/>
</dbReference>
<keyword evidence="2" id="KW-0272">Extracellular matrix</keyword>
<feature type="domain" description="Fibronectin type-III" evidence="9">
    <location>
        <begin position="1590"/>
        <end position="1680"/>
    </location>
</feature>
<feature type="domain" description="Fibronectin type-III" evidence="9">
    <location>
        <begin position="2547"/>
        <end position="2642"/>
    </location>
</feature>
<reference evidence="11" key="1">
    <citation type="submission" date="2025-08" db="UniProtKB">
        <authorList>
            <consortium name="Ensembl"/>
        </authorList>
    </citation>
    <scope>IDENTIFICATION</scope>
</reference>
<dbReference type="InterPro" id="IPR036116">
    <property type="entry name" value="FN3_sf"/>
</dbReference>
<dbReference type="SUPFAM" id="SSF49265">
    <property type="entry name" value="Fibronectin type III"/>
    <property type="match status" value="26"/>
</dbReference>
<feature type="domain" description="Fibronectin type-III" evidence="9">
    <location>
        <begin position="1818"/>
        <end position="1906"/>
    </location>
</feature>
<comment type="subcellular location">
    <subcellularLocation>
        <location evidence="1">Secreted</location>
        <location evidence="1">Extracellular space</location>
        <location evidence="1">Extracellular matrix</location>
    </subcellularLocation>
</comment>
<feature type="domain" description="Fibronectin type-III" evidence="9">
    <location>
        <begin position="232"/>
        <end position="322"/>
    </location>
</feature>
<evidence type="ECO:0000259" key="9">
    <source>
        <dbReference type="PROSITE" id="PS50853"/>
    </source>
</evidence>
<feature type="domain" description="Fibronectin type-III" evidence="9">
    <location>
        <begin position="2847"/>
        <end position="2935"/>
    </location>
</feature>
<dbReference type="GO" id="GO:0005615">
    <property type="term" value="C:extracellular space"/>
    <property type="evidence" value="ECO:0007669"/>
    <property type="project" value="TreeGrafter"/>
</dbReference>
<evidence type="ECO:0000313" key="11">
    <source>
        <dbReference type="Ensembl" id="ENSPMAP00000005685.1"/>
    </source>
</evidence>
<feature type="domain" description="Fibronectin type-III" evidence="9">
    <location>
        <begin position="1472"/>
        <end position="1563"/>
    </location>
</feature>
<dbReference type="OMA" id="QYSTYHI"/>
<dbReference type="InterPro" id="IPR002181">
    <property type="entry name" value="Fibrinogen_a/b/g_C_dom"/>
</dbReference>
<feature type="domain" description="Fibronectin type-III" evidence="9">
    <location>
        <begin position="426"/>
        <end position="519"/>
    </location>
</feature>
<evidence type="ECO:0000256" key="4">
    <source>
        <dbReference type="ARBA" id="ARBA00022729"/>
    </source>
</evidence>
<sequence length="3177" mass="348096">DSAEELVISDITTNSMQVSWVVDPKVFDRFIVQYKSTDSPEKALEETVPGDITSVDLTDLKENTEYVVRLIGSRKGKLSRPLTAKVTTAVTPTKLYDETSSLPYEVAGTTTQEQEHQQLLKHHYLPHAYLQNELVISDIKPDSFKVSWIVDPEVFDEFVLEVESPDSTIIPLKETVPGDITSVDLTDLKENTEYVVRLIGSRKGKLSRPLTAKVTTGYRKKKPSKPLVAQVTTDELVISDITTNSMIVSWVVDPKAFDRFIVQYKPTDSPENPLEKTLPGHLSTVDLTELTENTEYTIMLIGYRWKKPSKPLVAQVTTAVSGVPTDSADELVISDITTNSMKVSWVVDPKVFDRFIVQYKPTDSPEKALEKTLPGHLSTVDLTELTENAEYTVKLTGYRKKKPSKPLVAQVTTGTLTSVSGVPTDSADELVISDIKPDSFKVSWIVDPEVFDEFVLEVESPDSTIIPLKETVPGDITSVDLTDLKENTEYVVRLIGSRKESKIVPTIVPTLFVEGTGTPTIVETPLPTTRLSPKEVSVTSVSGVPTDSADELVISDIKPDSFKVSWIVDPEVFDEFVLEVESPDSTIIPLKETVPGDITSVDLTDLKENTEYVVRLIGSRKGKLSRPLTAKVTTESKIVPTIVPTLFVEGTGTPTIVETPLPNELVISDIKPDSFKVSWIVDPDVFDEFVLEVESPDSTIIPLKETVPGDITSVDLTDLKENTEYVVRLIGSRKGKLSRPLTAKVTTVSGVPTDSADELVISDITTNSMQVSWVVDPKVFDRFIVQYKPTDSPEKALEKTLPGHLSTVDLTELTENTEYTVKLIGYRKKKPSKPLVAQVTTGTGTPTIVETPLPTTRLHELVISDIKPDSFKVSWIVDPDVFDEFVLEVESPDSTIIPLKETVPGDITSVDLTDLKENTEYVVRLIGSRKGKLSRPLTAKVTTVPTDSAEELVISDITTNSMQVSWVVDPKVFDRFIVQYKPTDSPEKALEKTLPGHLSTVDLTELTENTEYTVKLIGYRKKKPSKPLVAQVTTVPTDSAEELVISDITTNSMQVSWVVDPKVFDRFIVQYKPTDSPEKALEKTLPGHLSTVHLTELTENTEYTVKLIGYRKKKPSKPLVAQVTTAGTTTQVPTKEVSVTSVSGVPTDSAEELVISDITTNSMIVSWVVDPKIFDRFIVQYKPTDSPEKALETVPGDITSVDLTDLKENTEYVVRLIGSRKGKLSNSLTAKVITESKIVPTIVPTLFVEGTGTPTIVETPLPTTHELVISDITPDSFKVSWVVDPEVFDEFVLEVESPDSTIIPLKETVPGDITSVDLTDLKENTEYVVRLIGSRKGKLSSPLTGTGTPTIVETPLPTTRLPRKEVSVTSVSGVPTDSADELVISDIKPDSFKVSWVVDPEVFDEFVLEVESPDSTIIPLKETVPGDITSVDLTDLKENTEYVVRLIGSRKGKLSRPLTAKVTTVSGVPTDSAEELVISDITTNSMQVSWVVDPKVFDHFIVQYKPTDSPEKALEKTLPGHLSTVDLKELTENTEYTVKLIGYRKKKPSKPLVAQVTTGTPTIVETPLPTTRLPPKEVSVTSVFGVPTDSADKLVISDIKPDSFKVSWIVDPEVFDEFVLEVESPDSTIIPLKETVPGDITSVDLTDLKENTEYVVRLIGSRKGKLSRPLTAKVTTVPYEEAGTTTQVPTKEVVVTSVSGVPTDSADELVISDITTNSMQVSWVVDPKVFDHFIVQYKPTDSPEKALEKTLPGHLSTVDLTELTENTEYTVKLIGYRKKKPSKPLVAQVTTESKIVPTIVPTLFVEGTGTPKIVETPLPYELVISDIKPDSFKVSWIVDPEVFDEFVLEVESPDSTIIPLKETVPGDITSVDLTDLKENTEYVVRLIGSRKGKLSRPLTAKVTTDEVAGTTTQVPTKEVVVTSVSGVPTDSADELVISDITTNSMQVSWVVDPKVFDRFIVQYKPTDSPEKALEKTLPGHLSTVDLTELTENTEYTVKLIGYRKKKPSKPLVAQVTTVDPDVFDEFVLEVESPDSTIIPLNNELVISDITPDSFKVSWVVDPEVFDEFVLEVESPDSTIIPLKETVPGDITSVDLTDLKENTEYVVRLIGSRKGKLSSPLTAGTTTQVPTKEVLVTSVSGVPTDSAEELVISDITTNSMKVSWVVDPKVFDRFIVQYKPTDSPEKALEKTLPGHLSTVDLTELTENTEYTVKLIGYRKKKPSKPLVGTGTPTIVETPLPTTRLPPKEVSVTSVSGVPTDSADELVISEITSGSMKVSWVVDPTVFEHFVVQYKPSDSAAKPLEKRLPGKDTKVALTDLIDDTEYIIKIIGFRRGKPSKPLVSQDVSVTSVSGVPTDSADELFISDISTHSMKVSWVVDPNVFERFVVQYKPADSSEKPLEKTLPGKVSTIDLTDLSDDTEYIIKLIGYRRGKPSKPLVAQVKTVALQSHPLLNRLGLLIFTDSKANSIRISWVVDTKVFDRFIVRFKPTGSIVTPFERNLAGHVTTLDIFELTENTEYTIILLGARRGLFSKPLMAKVTTVPVDSANQLYISEVVSVTESTMDIEWEDTQSPIDHYTVHYSTSSGDPPGNIKVYKSAQPTTKITITGLQPGTEYKISVVAVKGSKGSAPASTTGQTGKIGNVTSCNNTCTAHTHIDGPKDLQVTDSSDTNISLSWTAPSTSFDRYTITFASDTSDDGREVTVPADATTATLSDLEPGTEYTISLRAEKGSVHSARALTSGKTENAESASTAPPPADKELYGLSPVDVESSTMRLSWASKPFAFQNFVIKYGPVSAGKMRKVVVAGDSRSLKISGLKGNTEYVVSLAGLSNTGSVNGISKVLTPPIDTPRDIDFKDTRETSVVVAWTAPSADTDSFKIAYVPTAGGEPESRRVASSLTEVTLTHLTPGTEYEVNLISVKGFQESDPLTGTFTTLLDSPSVLSAEDVTDSSALLKWKPTIGPVDTYTLTYSFEDEEPVTVTVSGGTVEHQLTDLNPNTPYVAKVRAVKGAQQSADTAVDFITGERWSRPAPRMPLRGCHLARFSQDRPRAEVTHMNNVSSVTSGRNEKAAVNFSHLIAYIWPRKRNAPCVTDVIHSGSRKKTSFPRDCSEALQGDQASGVFTIFLNGNASQPLVYCDMTTDGGGWIVVQRRQNGLTDFFRNWKAYEKGFGDINDEFWLG</sequence>
<feature type="domain" description="Fibronectin type-III" evidence="9">
    <location>
        <begin position="2657"/>
        <end position="2753"/>
    </location>
</feature>
<dbReference type="InterPro" id="IPR050991">
    <property type="entry name" value="ECM_Regulatory_Proteins"/>
</dbReference>
<feature type="domain" description="Fibronectin type-III" evidence="9">
    <location>
        <begin position="1039"/>
        <end position="1128"/>
    </location>
</feature>
<feature type="domain" description="Fibronectin type-III" evidence="9">
    <location>
        <begin position="1263"/>
        <end position="1354"/>
    </location>
</feature>
<dbReference type="PROSITE" id="PS50853">
    <property type="entry name" value="FN3"/>
    <property type="match status" value="28"/>
</dbReference>
<evidence type="ECO:0000256" key="8">
    <source>
        <dbReference type="SAM" id="MobiDB-lite"/>
    </source>
</evidence>
<feature type="domain" description="Fibronectin type-III" evidence="9">
    <location>
        <begin position="1149"/>
        <end position="1241"/>
    </location>
</feature>
<keyword evidence="7" id="KW-0325">Glycoprotein</keyword>
<dbReference type="Gene3D" id="2.60.40.10">
    <property type="entry name" value="Immunoglobulins"/>
    <property type="match status" value="29"/>
</dbReference>
<evidence type="ECO:0000256" key="5">
    <source>
        <dbReference type="ARBA" id="ARBA00022737"/>
    </source>
</evidence>
<dbReference type="CDD" id="cd00063">
    <property type="entry name" value="FN3"/>
    <property type="match status" value="28"/>
</dbReference>
<dbReference type="InterPro" id="IPR003961">
    <property type="entry name" value="FN3_dom"/>
</dbReference>
<keyword evidence="5" id="KW-0677">Repeat</keyword>
<feature type="compositionally biased region" description="Polar residues" evidence="8">
    <location>
        <begin position="2739"/>
        <end position="2750"/>
    </location>
</feature>
<dbReference type="NCBIfam" id="NF040941">
    <property type="entry name" value="GGGWT_bact"/>
    <property type="match status" value="1"/>
</dbReference>
<feature type="domain" description="Fibronectin type-III" evidence="9">
    <location>
        <begin position="327"/>
        <end position="418"/>
    </location>
</feature>
<dbReference type="STRING" id="7757.ENSPMAP00000005685"/>
<name>S4RKF2_PETMA</name>
<keyword evidence="6" id="KW-1015">Disulfide bond</keyword>
<keyword evidence="4" id="KW-0732">Signal</keyword>
<evidence type="ECO:0000256" key="7">
    <source>
        <dbReference type="ARBA" id="ARBA00023180"/>
    </source>
</evidence>
<evidence type="ECO:0000256" key="2">
    <source>
        <dbReference type="ARBA" id="ARBA00022530"/>
    </source>
</evidence>
<feature type="domain" description="Fibronectin type-III" evidence="9">
    <location>
        <begin position="1705"/>
        <end position="1793"/>
    </location>
</feature>
<dbReference type="InterPro" id="IPR014716">
    <property type="entry name" value="Fibrinogen_a/b/g_C_1"/>
</dbReference>
<dbReference type="Ensembl" id="ENSPMAT00000005710.1">
    <property type="protein sequence ID" value="ENSPMAP00000005685.1"/>
    <property type="gene ID" value="ENSPMAG00000005153.1"/>
</dbReference>
<accession>S4RKF2</accession>
<feature type="domain" description="Fibronectin type-III" evidence="9">
    <location>
        <begin position="854"/>
        <end position="947"/>
    </location>
</feature>
<dbReference type="InterPro" id="IPR013783">
    <property type="entry name" value="Ig-like_fold"/>
</dbReference>
<feature type="domain" description="Fibronectin type-III" evidence="9">
    <location>
        <begin position="1931"/>
        <end position="2021"/>
    </location>
</feature>
<feature type="domain" description="Fibronectin type-III" evidence="9">
    <location>
        <begin position="948"/>
        <end position="1038"/>
    </location>
</feature>
<feature type="domain" description="Fibronectin type-III" evidence="9">
    <location>
        <begin position="2758"/>
        <end position="2845"/>
    </location>
</feature>
<dbReference type="GO" id="GO:0030155">
    <property type="term" value="P:regulation of cell adhesion"/>
    <property type="evidence" value="ECO:0007669"/>
    <property type="project" value="TreeGrafter"/>
</dbReference>
<feature type="domain" description="Fibronectin type-III" evidence="9">
    <location>
        <begin position="2936"/>
        <end position="3028"/>
    </location>
</feature>
<keyword evidence="3" id="KW-0245">EGF-like domain</keyword>
<evidence type="ECO:0000256" key="3">
    <source>
        <dbReference type="ARBA" id="ARBA00022536"/>
    </source>
</evidence>
<dbReference type="GO" id="GO:0031175">
    <property type="term" value="P:neuron projection development"/>
    <property type="evidence" value="ECO:0007669"/>
    <property type="project" value="TreeGrafter"/>
</dbReference>
<evidence type="ECO:0000256" key="6">
    <source>
        <dbReference type="ARBA" id="ARBA00023157"/>
    </source>
</evidence>
<dbReference type="SMART" id="SM00186">
    <property type="entry name" value="FBG"/>
    <property type="match status" value="1"/>
</dbReference>
<protein>
    <submittedName>
        <fullName evidence="11">Uncharacterized protein</fullName>
    </submittedName>
</protein>
<feature type="domain" description="Fibronectin type-III" evidence="9">
    <location>
        <begin position="2353"/>
        <end position="2448"/>
    </location>
</feature>
<proteinExistence type="predicted"/>
<feature type="domain" description="Fibronectin type-III" evidence="9">
    <location>
        <begin position="755"/>
        <end position="846"/>
    </location>
</feature>
<keyword evidence="2" id="KW-0964">Secreted</keyword>
<feature type="domain" description="Fibronectin type-III" evidence="9">
    <location>
        <begin position="1378"/>
        <end position="1471"/>
    </location>
</feature>
<feature type="domain" description="Fibronectin type-III" evidence="9">
    <location>
        <begin position="130"/>
        <end position="220"/>
    </location>
</feature>
<feature type="domain" description="Fibronectin type-III" evidence="9">
    <location>
        <begin position="661"/>
        <end position="754"/>
    </location>
</feature>
<feature type="domain" description="Fibronectin type-III" evidence="9">
    <location>
        <begin position="2260"/>
        <end position="2351"/>
    </location>
</feature>
<dbReference type="Gene3D" id="3.90.215.10">
    <property type="entry name" value="Gamma Fibrinogen, chain A, domain 1"/>
    <property type="match status" value="1"/>
</dbReference>
<dbReference type="SMART" id="SM00060">
    <property type="entry name" value="FN3"/>
    <property type="match status" value="29"/>
</dbReference>
<dbReference type="PANTHER" id="PTHR46708">
    <property type="entry name" value="TENASCIN"/>
    <property type="match status" value="1"/>
</dbReference>
<feature type="domain" description="Fibronectin type-III" evidence="9">
    <location>
        <begin position="2145"/>
        <end position="2236"/>
    </location>
</feature>
<feature type="domain" description="Fibronectin type-III" evidence="9">
    <location>
        <begin position="2038"/>
        <end position="2133"/>
    </location>
</feature>
<dbReference type="Pfam" id="PF00041">
    <property type="entry name" value="fn3"/>
    <property type="match status" value="27"/>
</dbReference>
<dbReference type="PROSITE" id="PS51406">
    <property type="entry name" value="FIBRINOGEN_C_2"/>
    <property type="match status" value="1"/>
</dbReference>
<dbReference type="PANTHER" id="PTHR46708:SF3">
    <property type="entry name" value="TENASCIN-X"/>
    <property type="match status" value="1"/>
</dbReference>
<feature type="domain" description="Fibronectin type-III" evidence="9">
    <location>
        <begin position="548"/>
        <end position="636"/>
    </location>
</feature>
<feature type="domain" description="Fibrinogen C-terminal" evidence="10">
    <location>
        <begin position="3097"/>
        <end position="3177"/>
    </location>
</feature>
<organism evidence="11">
    <name type="scientific">Petromyzon marinus</name>
    <name type="common">Sea lamprey</name>
    <dbReference type="NCBI Taxonomy" id="7757"/>
    <lineage>
        <taxon>Eukaryota</taxon>
        <taxon>Metazoa</taxon>
        <taxon>Chordata</taxon>
        <taxon>Craniata</taxon>
        <taxon>Vertebrata</taxon>
        <taxon>Cyclostomata</taxon>
        <taxon>Hyperoartia</taxon>
        <taxon>Petromyzontiformes</taxon>
        <taxon>Petromyzontidae</taxon>
        <taxon>Petromyzon</taxon>
    </lineage>
</organism>
<evidence type="ECO:0000256" key="1">
    <source>
        <dbReference type="ARBA" id="ARBA00004498"/>
    </source>
</evidence>
<dbReference type="Pfam" id="PF00147">
    <property type="entry name" value="Fibrinogen_C"/>
    <property type="match status" value="1"/>
</dbReference>
<feature type="region of interest" description="Disordered" evidence="8">
    <location>
        <begin position="2733"/>
        <end position="2761"/>
    </location>
</feature>
<dbReference type="GeneTree" id="ENSGT00940000155188"/>
<feature type="domain" description="Fibronectin type-III" evidence="9">
    <location>
        <begin position="2"/>
        <end position="93"/>
    </location>
</feature>
<evidence type="ECO:0000259" key="10">
    <source>
        <dbReference type="PROSITE" id="PS51406"/>
    </source>
</evidence>
<reference evidence="11" key="2">
    <citation type="submission" date="2025-09" db="UniProtKB">
        <authorList>
            <consortium name="Ensembl"/>
        </authorList>
    </citation>
    <scope>IDENTIFICATION</scope>
</reference>
<dbReference type="InterPro" id="IPR036056">
    <property type="entry name" value="Fibrinogen-like_C"/>
</dbReference>
<dbReference type="FunFam" id="2.60.40.10:FF:000099">
    <property type="entry name" value="Fibronectin 1"/>
    <property type="match status" value="2"/>
</dbReference>